<gene>
    <name evidence="4" type="ORF">AQUCO_03400121v1</name>
</gene>
<dbReference type="PANTHER" id="PTHR47989">
    <property type="entry name" value="OS01G0750732 PROTEIN"/>
    <property type="match status" value="1"/>
</dbReference>
<evidence type="ECO:0000259" key="3">
    <source>
        <dbReference type="PROSITE" id="PS50011"/>
    </source>
</evidence>
<proteinExistence type="predicted"/>
<organism evidence="4 5">
    <name type="scientific">Aquilegia coerulea</name>
    <name type="common">Rocky mountain columbine</name>
    <dbReference type="NCBI Taxonomy" id="218851"/>
    <lineage>
        <taxon>Eukaryota</taxon>
        <taxon>Viridiplantae</taxon>
        <taxon>Streptophyta</taxon>
        <taxon>Embryophyta</taxon>
        <taxon>Tracheophyta</taxon>
        <taxon>Spermatophyta</taxon>
        <taxon>Magnoliopsida</taxon>
        <taxon>Ranunculales</taxon>
        <taxon>Ranunculaceae</taxon>
        <taxon>Thalictroideae</taxon>
        <taxon>Aquilegia</taxon>
    </lineage>
</organism>
<dbReference type="EMBL" id="KZ305051">
    <property type="protein sequence ID" value="PIA36005.1"/>
    <property type="molecule type" value="Genomic_DNA"/>
</dbReference>
<dbReference type="PROSITE" id="PS50011">
    <property type="entry name" value="PROTEIN_KINASE_DOM"/>
    <property type="match status" value="1"/>
</dbReference>
<protein>
    <recommendedName>
        <fullName evidence="3">Protein kinase domain-containing protein</fullName>
    </recommendedName>
</protein>
<name>A0A2G5CXK6_AQUCA</name>
<keyword evidence="1" id="KW-0547">Nucleotide-binding</keyword>
<dbReference type="SUPFAM" id="SSF56112">
    <property type="entry name" value="Protein kinase-like (PK-like)"/>
    <property type="match status" value="1"/>
</dbReference>
<dbReference type="InterPro" id="IPR011009">
    <property type="entry name" value="Kinase-like_dom_sf"/>
</dbReference>
<keyword evidence="5" id="KW-1185">Reference proteome</keyword>
<accession>A0A2G5CXK6</accession>
<reference evidence="4 5" key="1">
    <citation type="submission" date="2017-09" db="EMBL/GenBank/DDBJ databases">
        <title>WGS assembly of Aquilegia coerulea Goldsmith.</title>
        <authorList>
            <person name="Hodges S."/>
            <person name="Kramer E."/>
            <person name="Nordborg M."/>
            <person name="Tomkins J."/>
            <person name="Borevitz J."/>
            <person name="Derieg N."/>
            <person name="Yan J."/>
            <person name="Mihaltcheva S."/>
            <person name="Hayes R.D."/>
            <person name="Rokhsar D."/>
        </authorList>
    </citation>
    <scope>NUCLEOTIDE SEQUENCE [LARGE SCALE GENOMIC DNA]</scope>
    <source>
        <strain evidence="5">cv. Goldsmith</strain>
    </source>
</reference>
<dbReference type="PANTHER" id="PTHR47989:SF37">
    <property type="entry name" value="INACTIVE PROTEIN KINASE SELMODRAFT_444075"/>
    <property type="match status" value="1"/>
</dbReference>
<dbReference type="AlphaFoldDB" id="A0A2G5CXK6"/>
<feature type="domain" description="Protein kinase" evidence="3">
    <location>
        <begin position="1"/>
        <end position="85"/>
    </location>
</feature>
<dbReference type="GO" id="GO:0005524">
    <property type="term" value="F:ATP binding"/>
    <property type="evidence" value="ECO:0007669"/>
    <property type="project" value="UniProtKB-KW"/>
</dbReference>
<dbReference type="InterPro" id="IPR000719">
    <property type="entry name" value="Prot_kinase_dom"/>
</dbReference>
<dbReference type="GO" id="GO:0004672">
    <property type="term" value="F:protein kinase activity"/>
    <property type="evidence" value="ECO:0007669"/>
    <property type="project" value="InterPro"/>
</dbReference>
<keyword evidence="2" id="KW-0067">ATP-binding</keyword>
<evidence type="ECO:0000313" key="4">
    <source>
        <dbReference type="EMBL" id="PIA36005.1"/>
    </source>
</evidence>
<evidence type="ECO:0000256" key="2">
    <source>
        <dbReference type="ARBA" id="ARBA00022840"/>
    </source>
</evidence>
<dbReference type="Pfam" id="PF07714">
    <property type="entry name" value="PK_Tyr_Ser-Thr"/>
    <property type="match status" value="1"/>
</dbReference>
<sequence length="85" mass="9500">MPDGQVVAVKQHKVVSAQGASEFCAEVEVLSCAQHRNLVMLVGYCTEPEWLLVYEFACNGSLDKHLYSKMNIILQVPFFCFSSTI</sequence>
<dbReference type="InParanoid" id="A0A2G5CXK6"/>
<dbReference type="Proteomes" id="UP000230069">
    <property type="component" value="Unassembled WGS sequence"/>
</dbReference>
<dbReference type="OrthoDB" id="1857192at2759"/>
<evidence type="ECO:0000256" key="1">
    <source>
        <dbReference type="ARBA" id="ARBA00022741"/>
    </source>
</evidence>
<dbReference type="Gene3D" id="1.10.510.10">
    <property type="entry name" value="Transferase(Phosphotransferase) domain 1"/>
    <property type="match status" value="1"/>
</dbReference>
<dbReference type="InterPro" id="IPR001245">
    <property type="entry name" value="Ser-Thr/Tyr_kinase_cat_dom"/>
</dbReference>
<dbReference type="STRING" id="218851.A0A2G5CXK6"/>
<evidence type="ECO:0000313" key="5">
    <source>
        <dbReference type="Proteomes" id="UP000230069"/>
    </source>
</evidence>